<dbReference type="EMBL" id="AALOEF010000003">
    <property type="protein sequence ID" value="EDB6428555.1"/>
    <property type="molecule type" value="Genomic_DNA"/>
</dbReference>
<reference evidence="18" key="5">
    <citation type="submission" date="2019-10" db="EMBL/GenBank/DDBJ databases">
        <authorList>
            <consortium name="NCBI Pathogen Detection Project"/>
        </authorList>
    </citation>
    <scope>NUCLEOTIDE SEQUENCE</scope>
    <source>
        <strain evidence="27">NVSL 5558</strain>
        <strain evidence="18">Salmonella enterica</strain>
        <strain evidence="25">Sam_7a95f9e7-e3ce-4bed-8134-3e8fe491bb33</strain>
    </source>
</reference>
<dbReference type="EMBL" id="DAASGR010000013">
    <property type="protein sequence ID" value="HAE5448403.1"/>
    <property type="molecule type" value="Genomic_DNA"/>
</dbReference>
<dbReference type="GO" id="GO:0007165">
    <property type="term" value="P:signal transduction"/>
    <property type="evidence" value="ECO:0007669"/>
    <property type="project" value="InterPro"/>
</dbReference>
<dbReference type="EMBL" id="AAKSBV010000013">
    <property type="protein sequence ID" value="ECV3509603.1"/>
    <property type="molecule type" value="Genomic_DNA"/>
</dbReference>
<evidence type="ECO:0000313" key="8">
    <source>
        <dbReference type="EMBL" id="ECT6130186.1"/>
    </source>
</evidence>
<gene>
    <name evidence="7" type="ORF">A2J39_06640</name>
    <name evidence="8" type="ORF">A3071_07055</name>
    <name evidence="9" type="ORF">A4R56_14000</name>
    <name evidence="10" type="ORF">A6D66_14465</name>
    <name evidence="14" type="ORF">AGP76_03785</name>
    <name evidence="13" type="ORF">AHW28_03350</name>
    <name evidence="15" type="ORF">AL800_07255</name>
    <name evidence="5" type="ORF">APM66_00240</name>
    <name evidence="6" type="ORF">AX397_22645</name>
    <name evidence="16" type="ORF">B7M93_11865</name>
    <name evidence="4" type="ORF">B7N09_08360</name>
    <name evidence="17" type="ORF">B9Q99_08380</name>
    <name evidence="2" type="ORF">DKO97_11780</name>
    <name evidence="3" type="ORF">DKP15_14230</name>
    <name evidence="11" type="ORF">DPL28_11345</name>
    <name evidence="24" type="ORF">G0E14_13345</name>
    <name evidence="25" type="ORF">G2307_06440</name>
    <name evidence="26" type="ORF">G4H56_003124</name>
    <name evidence="29" type="ORF">G9W03_002130</name>
    <name evidence="28" type="ORF">GB249_07865</name>
    <name evidence="23" type="ORF">GB369_10130</name>
    <name evidence="22" type="ORF">GB374_12755</name>
    <name evidence="21" type="ORF">GB449_00625</name>
    <name evidence="19" type="ORF">GB497_14530</name>
    <name evidence="20" type="ORF">GBW16_05490</name>
    <name evidence="18" type="ORF">GBZ32_16265</name>
    <name evidence="27" type="ORF">GNB73_002477</name>
    <name evidence="12" type="ORF">ZU66_20045</name>
</gene>
<dbReference type="SUPFAM" id="SSF52200">
    <property type="entry name" value="Toll/Interleukin receptor TIR domain"/>
    <property type="match status" value="1"/>
</dbReference>
<accession>A0A3Y7QYT3</accession>
<reference evidence="4" key="2">
    <citation type="submission" date="2018-07" db="EMBL/GenBank/DDBJ databases">
        <authorList>
            <person name="Ashton P.M."/>
            <person name="Dallman T."/>
            <person name="Nair S."/>
            <person name="De Pinna E."/>
            <person name="Peters T."/>
            <person name="Grant K."/>
        </authorList>
    </citation>
    <scope>NUCLEOTIDE SEQUENCE</scope>
    <source>
        <strain evidence="4">232778</strain>
        <strain evidence="3">252405</strain>
        <strain evidence="16">260046</strain>
        <strain evidence="2">414730</strain>
        <strain evidence="12">69894</strain>
    </source>
</reference>
<evidence type="ECO:0000313" key="6">
    <source>
        <dbReference type="EMBL" id="ECS2542296.1"/>
    </source>
</evidence>
<evidence type="ECO:0000313" key="10">
    <source>
        <dbReference type="EMBL" id="ECU6753340.1"/>
    </source>
</evidence>
<dbReference type="Pfam" id="PF11738">
    <property type="entry name" value="DUF3298"/>
    <property type="match status" value="1"/>
</dbReference>
<dbReference type="EMBL" id="AAKIZQ010000033">
    <property type="protein sequence ID" value="ECS2542296.1"/>
    <property type="molecule type" value="Genomic_DNA"/>
</dbReference>
<dbReference type="Proteomes" id="UP000839886">
    <property type="component" value="Unassembled WGS sequence"/>
</dbReference>
<dbReference type="EMBL" id="AAKIZH010000001">
    <property type="protein sequence ID" value="ECS2491773.1"/>
    <property type="molecule type" value="Genomic_DNA"/>
</dbReference>
<dbReference type="Gene3D" id="3.40.50.10140">
    <property type="entry name" value="Toll/interleukin-1 receptor homology (TIR) domain"/>
    <property type="match status" value="1"/>
</dbReference>
<evidence type="ECO:0000259" key="1">
    <source>
        <dbReference type="PROSITE" id="PS50104"/>
    </source>
</evidence>
<dbReference type="EMBL" id="AAKJBN010000003">
    <property type="protein sequence ID" value="ECS2802487.1"/>
    <property type="molecule type" value="Genomic_DNA"/>
</dbReference>
<dbReference type="EMBL" id="DAAUAT010000005">
    <property type="protein sequence ID" value="HAF0936229.1"/>
    <property type="molecule type" value="Genomic_DNA"/>
</dbReference>
<reference evidence="18" key="1">
    <citation type="journal article" date="2018" name="Genome Biol.">
        <title>SKESA: strategic k-mer extension for scrupulous assemblies.</title>
        <authorList>
            <person name="Souvorov A."/>
            <person name="Agarwala R."/>
            <person name="Lipman D.J."/>
        </authorList>
    </citation>
    <scope>NUCLEOTIDE SEQUENCE</scope>
    <source>
        <strain evidence="27">NVSL 5558</strain>
        <strain evidence="18">Salmonella enterica</strain>
        <strain evidence="25">Sam_7a95f9e7-e3ce-4bed-8134-3e8fe491bb33</strain>
    </source>
</reference>
<evidence type="ECO:0000313" key="29">
    <source>
        <dbReference type="EMBL" id="HAF0936229.1"/>
    </source>
</evidence>
<dbReference type="EMBL" id="DAASTN010000010">
    <property type="protein sequence ID" value="HAE6968240.1"/>
    <property type="molecule type" value="Genomic_DNA"/>
</dbReference>
<dbReference type="InterPro" id="IPR037126">
    <property type="entry name" value="PdaC/RsiV-like_sf"/>
</dbReference>
<organism evidence="13">
    <name type="scientific">Salmonella derby</name>
    <dbReference type="NCBI Taxonomy" id="28144"/>
    <lineage>
        <taxon>Bacteria</taxon>
        <taxon>Pseudomonadati</taxon>
        <taxon>Pseudomonadota</taxon>
        <taxon>Gammaproteobacteria</taxon>
        <taxon>Enterobacterales</taxon>
        <taxon>Enterobacteriaceae</taxon>
        <taxon>Salmonella</taxon>
    </lineage>
</organism>
<dbReference type="EMBL" id="DAATUR010000005">
    <property type="protein sequence ID" value="HAF0185935.1"/>
    <property type="molecule type" value="Genomic_DNA"/>
</dbReference>
<dbReference type="AlphaFoldDB" id="A0A3Y7QYT3"/>
<dbReference type="EMBL" id="DAAHFJ010000002">
    <property type="protein sequence ID" value="HAB5880915.1"/>
    <property type="molecule type" value="Genomic_DNA"/>
</dbReference>
<feature type="domain" description="TIR" evidence="1">
    <location>
        <begin position="1"/>
        <end position="132"/>
    </location>
</feature>
<dbReference type="RefSeq" id="WP_023231658.1">
    <property type="nucleotide sequence ID" value="NZ_CABWXX010000659.1"/>
</dbReference>
<evidence type="ECO:0000313" key="22">
    <source>
        <dbReference type="EMBL" id="HAB6135080.1"/>
    </source>
</evidence>
<dbReference type="InterPro" id="IPR000157">
    <property type="entry name" value="TIR_dom"/>
</dbReference>
<dbReference type="EMBL" id="AAKWYE010000003">
    <property type="protein sequence ID" value="ECW5955580.1"/>
    <property type="molecule type" value="Genomic_DNA"/>
</dbReference>
<dbReference type="EMBL" id="AAHCTS010000010">
    <property type="protein sequence ID" value="EBU6588240.1"/>
    <property type="molecule type" value="Genomic_DNA"/>
</dbReference>
<evidence type="ECO:0000313" key="12">
    <source>
        <dbReference type="EMBL" id="ECV7046981.1"/>
    </source>
</evidence>
<dbReference type="Pfam" id="PF13676">
    <property type="entry name" value="TIR_2"/>
    <property type="match status" value="1"/>
</dbReference>
<dbReference type="EMBL" id="AAHJRM010000004">
    <property type="protein sequence ID" value="EBW9395619.1"/>
    <property type="molecule type" value="Genomic_DNA"/>
</dbReference>
<comment type="caution">
    <text evidence="13">The sequence shown here is derived from an EMBL/GenBank/DDBJ whole genome shotgun (WGS) entry which is preliminary data.</text>
</comment>
<evidence type="ECO:0000313" key="20">
    <source>
        <dbReference type="EMBL" id="HAB5880915.1"/>
    </source>
</evidence>
<evidence type="ECO:0000313" key="7">
    <source>
        <dbReference type="EMBL" id="ECS2802487.1"/>
    </source>
</evidence>
<dbReference type="EMBL" id="DAAGWB010000009">
    <property type="protein sequence ID" value="HAB4783890.1"/>
    <property type="molecule type" value="Genomic_DNA"/>
</dbReference>
<dbReference type="EMBL" id="AAKQRN010000014">
    <property type="protein sequence ID" value="ECU6753340.1"/>
    <property type="molecule type" value="Genomic_DNA"/>
</dbReference>
<name>A0A3Y7QYT3_SALDE</name>
<evidence type="ECO:0000313" key="11">
    <source>
        <dbReference type="EMBL" id="ECV3509603.1"/>
    </source>
</evidence>
<evidence type="ECO:0000313" key="28">
    <source>
        <dbReference type="EMBL" id="HAF0185935.1"/>
    </source>
</evidence>
<dbReference type="Gene3D" id="3.90.640.20">
    <property type="entry name" value="Heat-shock cognate protein, ATPase"/>
    <property type="match status" value="1"/>
</dbReference>
<dbReference type="EMBL" id="AALIFY010000002">
    <property type="protein sequence ID" value="ECZ8919564.1"/>
    <property type="molecule type" value="Genomic_DNA"/>
</dbReference>
<dbReference type="EMBL" id="DAAHHC010000007">
    <property type="protein sequence ID" value="HAB6135080.1"/>
    <property type="molecule type" value="Genomic_DNA"/>
</dbReference>
<evidence type="ECO:0000313" key="9">
    <source>
        <dbReference type="EMBL" id="ECT6360285.1"/>
    </source>
</evidence>
<evidence type="ECO:0000313" key="26">
    <source>
        <dbReference type="EMBL" id="HAE5448403.1"/>
    </source>
</evidence>
<evidence type="ECO:0000313" key="19">
    <source>
        <dbReference type="EMBL" id="HAB4783890.1"/>
    </source>
</evidence>
<dbReference type="EMBL" id="DAAHIT010000002">
    <property type="protein sequence ID" value="HAB6258950.1"/>
    <property type="molecule type" value="Genomic_DNA"/>
</dbReference>
<evidence type="ECO:0000313" key="5">
    <source>
        <dbReference type="EMBL" id="ECS2491773.1"/>
    </source>
</evidence>
<evidence type="ECO:0000313" key="21">
    <source>
        <dbReference type="EMBL" id="HAB6114246.1"/>
    </source>
</evidence>
<reference evidence="13" key="4">
    <citation type="submission" date="2018-07" db="EMBL/GenBank/DDBJ databases">
        <authorList>
            <consortium name="GenomeTrakr network: Whole genome sequencing for foodborne pathogen traceback"/>
        </authorList>
    </citation>
    <scope>NUCLEOTIDE SEQUENCE</scope>
    <source>
        <strain evidence="13">FDA00000938</strain>
        <strain evidence="15">FDA00004475</strain>
        <strain evidence="14">HIY0317</strain>
    </source>
</reference>
<dbReference type="EMBL" id="DAAQOQ010000004">
    <property type="protein sequence ID" value="HAE0209528.1"/>
    <property type="molecule type" value="Genomic_DNA"/>
</dbReference>
<dbReference type="EMBL" id="AAGPOU010000009">
    <property type="protein sequence ID" value="EBQ6168089.1"/>
    <property type="molecule type" value="Genomic_DNA"/>
</dbReference>
<evidence type="ECO:0000313" key="18">
    <source>
        <dbReference type="EMBL" id="HAB4269663.1"/>
    </source>
</evidence>
<evidence type="ECO:0000313" key="24">
    <source>
        <dbReference type="EMBL" id="HAC6993741.1"/>
    </source>
</evidence>
<evidence type="ECO:0000313" key="27">
    <source>
        <dbReference type="EMBL" id="HAE6968240.1"/>
    </source>
</evidence>
<evidence type="ECO:0000313" key="15">
    <source>
        <dbReference type="EMBL" id="EDB6428555.1"/>
    </source>
</evidence>
<dbReference type="EMBL" id="AAKUAJ010000054">
    <property type="protein sequence ID" value="ECV7046981.1"/>
    <property type="molecule type" value="Genomic_DNA"/>
</dbReference>
<evidence type="ECO:0000313" key="2">
    <source>
        <dbReference type="EMBL" id="EBQ6168089.1"/>
    </source>
</evidence>
<evidence type="ECO:0000313" key="17">
    <source>
        <dbReference type="EMBL" id="EDG7375951.1"/>
    </source>
</evidence>
<dbReference type="EMBL" id="AAKNIF010000004">
    <property type="protein sequence ID" value="ECT6130186.1"/>
    <property type="molecule type" value="Genomic_DNA"/>
</dbReference>
<dbReference type="EMBL" id="AAKNKA010000015">
    <property type="protein sequence ID" value="ECT6360285.1"/>
    <property type="molecule type" value="Genomic_DNA"/>
</dbReference>
<reference evidence="5" key="3">
    <citation type="submission" date="2018-07" db="EMBL/GenBank/DDBJ databases">
        <authorList>
            <consortium name="NARMS: The National Antimicrobial Resistance Monitoring System"/>
        </authorList>
    </citation>
    <scope>NUCLEOTIDE SEQUENCE</scope>
    <source>
        <strain evidence="5">CVM N53019</strain>
        <strain evidence="8">CVM N57632F</strain>
        <strain evidence="11">FSIS11810652</strain>
        <strain evidence="6">FSIS1605546</strain>
        <strain evidence="7">FSIS1605837</strain>
        <strain evidence="9">FSIS1606118</strain>
        <strain evidence="10">FSIS1606285</strain>
        <strain evidence="17">FSIS1710875</strain>
    </source>
</reference>
<evidence type="ECO:0000313" key="23">
    <source>
        <dbReference type="EMBL" id="HAB6258950.1"/>
    </source>
</evidence>
<dbReference type="EMBL" id="AAMFEA010000003">
    <property type="protein sequence ID" value="EDG7375951.1"/>
    <property type="molecule type" value="Genomic_DNA"/>
</dbReference>
<dbReference type="EMBL" id="AAMEJG010000010">
    <property type="protein sequence ID" value="EDG4913558.1"/>
    <property type="molecule type" value="Genomic_DNA"/>
</dbReference>
<evidence type="ECO:0000313" key="16">
    <source>
        <dbReference type="EMBL" id="EDG4913558.1"/>
    </source>
</evidence>
<dbReference type="Gene3D" id="3.30.565.40">
    <property type="entry name" value="Fervidobacterium nodosum Rt17-B1 like"/>
    <property type="match status" value="1"/>
</dbReference>
<evidence type="ECO:0000313" key="14">
    <source>
        <dbReference type="EMBL" id="ECZ8919564.1"/>
    </source>
</evidence>
<dbReference type="EMBL" id="DAAHHG010000001">
    <property type="protein sequence ID" value="HAB6114246.1"/>
    <property type="molecule type" value="Genomic_DNA"/>
</dbReference>
<evidence type="ECO:0000313" key="13">
    <source>
        <dbReference type="EMBL" id="ECW5955580.1"/>
    </source>
</evidence>
<dbReference type="InterPro" id="IPR021729">
    <property type="entry name" value="DUF3298"/>
</dbReference>
<dbReference type="InterPro" id="IPR035897">
    <property type="entry name" value="Toll_tir_struct_dom_sf"/>
</dbReference>
<dbReference type="PROSITE" id="PS50104">
    <property type="entry name" value="TIR"/>
    <property type="match status" value="1"/>
</dbReference>
<protein>
    <submittedName>
        <fullName evidence="13">TIR domain-containing protein</fullName>
    </submittedName>
</protein>
<dbReference type="EMBL" id="DAAGRR010000007">
    <property type="protein sequence ID" value="HAB4269663.1"/>
    <property type="molecule type" value="Genomic_DNA"/>
</dbReference>
<dbReference type="EMBL" id="DAAMKF010000015">
    <property type="protein sequence ID" value="HAC6993741.1"/>
    <property type="molecule type" value="Genomic_DNA"/>
</dbReference>
<proteinExistence type="predicted"/>
<sequence>MKIFLAHAKEDEETTEVIYDKLKNDGFNPWMDIKDIPAGVDWDYEIQKNFNNSNLIVLILSKISIQKNGYIRREINDAIEKLKYYKPDDIFVIPLLIDDSQVPSYISNKIQFIDFKRNDGWEIFDRSLRLAASQQNLEIVQGIQFGLFTFKTNILKEEYKQIPGHDIEISYPVINNSKNSKSSDTLSKYFEGRAVRILFNNRTSPWPLEFDWNKEYKSTYTDSYYESYNIAFCNDSVISILHTINWYGAGAAHPNTAFEVSNFVITDNDYSYKFSIYDLFNNEDSQEAISKIKRKLIEDAPRVYWERTGEKAEQSDMDWFTTGVENSDLSNFTLNQSGFTFHFPPYELHCYALGSWEFFISFFEVIDHLKKDSIYQLIKGE</sequence>
<evidence type="ECO:0000313" key="4">
    <source>
        <dbReference type="EMBL" id="EBW9395619.1"/>
    </source>
</evidence>
<evidence type="ECO:0000313" key="25">
    <source>
        <dbReference type="EMBL" id="HAE0209528.1"/>
    </source>
</evidence>
<evidence type="ECO:0000313" key="3">
    <source>
        <dbReference type="EMBL" id="EBU6588240.1"/>
    </source>
</evidence>